<name>A0A5M6CQJ4_9BACT</name>
<dbReference type="Proteomes" id="UP000323632">
    <property type="component" value="Unassembled WGS sequence"/>
</dbReference>
<dbReference type="EMBL" id="VWSH01000001">
    <property type="protein sequence ID" value="KAA5537253.1"/>
    <property type="molecule type" value="Genomic_DNA"/>
</dbReference>
<dbReference type="PANTHER" id="PTHR43179:SF7">
    <property type="entry name" value="RHAMNOSYLTRANSFERASE WBBL"/>
    <property type="match status" value="1"/>
</dbReference>
<evidence type="ECO:0000313" key="3">
    <source>
        <dbReference type="EMBL" id="KAA5537253.1"/>
    </source>
</evidence>
<keyword evidence="4" id="KW-1185">Reference proteome</keyword>
<proteinExistence type="predicted"/>
<feature type="transmembrane region" description="Helical" evidence="1">
    <location>
        <begin position="385"/>
        <end position="407"/>
    </location>
</feature>
<dbReference type="RefSeq" id="WP_150031828.1">
    <property type="nucleotide sequence ID" value="NZ_VWSH01000001.1"/>
</dbReference>
<feature type="transmembrane region" description="Helical" evidence="1">
    <location>
        <begin position="325"/>
        <end position="348"/>
    </location>
</feature>
<gene>
    <name evidence="3" type="ORF">F0919_06155</name>
</gene>
<reference evidence="3 4" key="1">
    <citation type="submission" date="2019-09" db="EMBL/GenBank/DDBJ databases">
        <title>Genome sequence and assembly of Taibaiella sp.</title>
        <authorList>
            <person name="Chhetri G."/>
        </authorList>
    </citation>
    <scope>NUCLEOTIDE SEQUENCE [LARGE SCALE GENOMIC DNA]</scope>
    <source>
        <strain evidence="3 4">KVB11</strain>
    </source>
</reference>
<sequence length="650" mass="73998">MLQNKITVIIVSYNVQYFLELCLHSVIRSLQNMNGEIIVVDNNSSDDSCELVRTKFPSVTLIANKDNAGFSKANNQGLDIATGAYIHFLNPDTVVPEDFYQKTIAYFDANENVGCIGPRLIDGRGIYAVDSKKSFPSFWTSVFKLTGLSKLFPKSTTFNKYYAAQVDEYETAAVDILSGCCLLVRKNAMTEAGGGFDESYFMYCEDVDLCHRIGMKGYKNVYFPQTNVIHYKGESTRKLSYRYMKIFYEAHAHFVKKYYPKNLGIIYIAALRSVLALRNLLNWIKHLLAIFKMFILDAILLTLVTIFIKNFWFDTIAQVKPQSNAVFFKTIPVFVAIWMISLFFNGAYDKPFSLFKAGRGMVLGTIIVLAGYGLMPLEFRYSRGIVLFSGMTATVVLLMARWLLALMKWIKLVPRGKVDYKTAIIGSKEAYNETVIILKENHYNLEIMDRIAETPSFEKQDLGSITSLPYIQKLYRINELIFDSGSLSYLQIMEQMEKCAPAPFYKIHVPNSKGIVGSNNSRHHAEEFSLNKKYSIGAASNKRNKRLIDILMSLLFIPAFPLICFGVAEKGHFLTNIFGVIAGKKTWVGYRKELQQLPPLKTPVIPPYIILGDQELDSINNFRLSQEYAQNYSVLDDIRLLWINLKYLGN</sequence>
<comment type="caution">
    <text evidence="3">The sequence shown here is derived from an EMBL/GenBank/DDBJ whole genome shotgun (WGS) entry which is preliminary data.</text>
</comment>
<keyword evidence="1" id="KW-0472">Membrane</keyword>
<dbReference type="AlphaFoldDB" id="A0A5M6CQJ4"/>
<feature type="domain" description="Glycosyltransferase 2-like" evidence="2">
    <location>
        <begin position="7"/>
        <end position="153"/>
    </location>
</feature>
<keyword evidence="3" id="KW-0808">Transferase</keyword>
<keyword evidence="1" id="KW-1133">Transmembrane helix</keyword>
<organism evidence="3 4">
    <name type="scientific">Taibaiella lutea</name>
    <dbReference type="NCBI Taxonomy" id="2608001"/>
    <lineage>
        <taxon>Bacteria</taxon>
        <taxon>Pseudomonadati</taxon>
        <taxon>Bacteroidota</taxon>
        <taxon>Chitinophagia</taxon>
        <taxon>Chitinophagales</taxon>
        <taxon>Chitinophagaceae</taxon>
        <taxon>Taibaiella</taxon>
    </lineage>
</organism>
<evidence type="ECO:0000259" key="2">
    <source>
        <dbReference type="Pfam" id="PF00535"/>
    </source>
</evidence>
<feature type="transmembrane region" description="Helical" evidence="1">
    <location>
        <begin position="550"/>
        <end position="568"/>
    </location>
</feature>
<dbReference type="InterPro" id="IPR001173">
    <property type="entry name" value="Glyco_trans_2-like"/>
</dbReference>
<accession>A0A5M6CQJ4</accession>
<keyword evidence="1" id="KW-0812">Transmembrane</keyword>
<dbReference type="PANTHER" id="PTHR43179">
    <property type="entry name" value="RHAMNOSYLTRANSFERASE WBBL"/>
    <property type="match status" value="1"/>
</dbReference>
<feature type="transmembrane region" description="Helical" evidence="1">
    <location>
        <begin position="293"/>
        <end position="313"/>
    </location>
</feature>
<dbReference type="CDD" id="cd04186">
    <property type="entry name" value="GT_2_like_c"/>
    <property type="match status" value="1"/>
</dbReference>
<protein>
    <submittedName>
        <fullName evidence="3">Glycosyltransferase</fullName>
    </submittedName>
</protein>
<dbReference type="InterPro" id="IPR029044">
    <property type="entry name" value="Nucleotide-diphossugar_trans"/>
</dbReference>
<dbReference type="SUPFAM" id="SSF53448">
    <property type="entry name" value="Nucleotide-diphospho-sugar transferases"/>
    <property type="match status" value="1"/>
</dbReference>
<feature type="transmembrane region" description="Helical" evidence="1">
    <location>
        <begin position="360"/>
        <end position="379"/>
    </location>
</feature>
<dbReference type="GO" id="GO:0016740">
    <property type="term" value="F:transferase activity"/>
    <property type="evidence" value="ECO:0007669"/>
    <property type="project" value="UniProtKB-KW"/>
</dbReference>
<dbReference type="Gene3D" id="3.90.550.10">
    <property type="entry name" value="Spore Coat Polysaccharide Biosynthesis Protein SpsA, Chain A"/>
    <property type="match status" value="1"/>
</dbReference>
<dbReference type="Pfam" id="PF00535">
    <property type="entry name" value="Glycos_transf_2"/>
    <property type="match status" value="1"/>
</dbReference>
<evidence type="ECO:0000256" key="1">
    <source>
        <dbReference type="SAM" id="Phobius"/>
    </source>
</evidence>
<evidence type="ECO:0000313" key="4">
    <source>
        <dbReference type="Proteomes" id="UP000323632"/>
    </source>
</evidence>